<keyword evidence="1" id="KW-0998">Cell outer membrane</keyword>
<comment type="subcellular location">
    <subcellularLocation>
        <location evidence="1">Cell outer membrane</location>
        <topology evidence="1">Multi-pass membrane protein</topology>
    </subcellularLocation>
</comment>
<sequence>MRSWPHITAVAIALCLVTWTSVMDLGAQTRDDEGQSATGPVPGDVGAQYDPNADEALYLLVSINGRDTGLVAEFALPLQSRRMMAQREELQGIGIAAPRDLGQTVFLDQIPGLSFVYDVPSQTLSITARDAALVPVEISAVPQRDLPQAQAGFGVVLNYRVTANLGDDIFDDGFRAETAFASLDLRAFTPLGVFTTTGTVSSRIDDPGDAAFQRHDTSFTIFSPGRMVTVTAGDFTTAGPTWARPVRLGGIQIRRDFSLRDDVVTSPMLSYSGSPAVPSSIDVYVDNVRAYSGAVASGPFNLSNVPMITSAGEAVFVLRDAAGNEQTTVVPFFATQNLLARGMLDFSFEAGRMRLPYGDGRSAYGDGNAVALSLRYGVSNRLTVETRAEALGALRMVGVGFHAVLFNQAEVSLAGGQSVNGQDSGSFGFGALRTEVGGVGVRLSTRRTFGTFQDLASVTWEERAAASDPATVVPSFGAITALDAVTLSIPVFGAGSSLGLSLINSERSDLTNTIVSASYSRQLPWRAASFRINAFHDIAGDGGFGASMGLSMALGGSAHASAGLQRDRYGRVDTVAGLSRSADRRAGSYGYRVNLSGQNTSLGATYQTGFGRADLALRNGDAGGSASATFDGALVLAGGGLFASNRIQDGFAVVDLGIAGVPVSLNNRAVARTGASGRALVPDLRSYRLNRVSIDPLALPLDASLGATAIDVVPARWSGVALDFGGQSEAGALVVLRDASGVFLAPGAEVRLAGSSTAFTLGYDGEVWITGLGAHNHITAQTAGRTCTAAFAYAQVADEQVYIDGVECR</sequence>
<dbReference type="Gene3D" id="2.60.40.3110">
    <property type="match status" value="1"/>
</dbReference>
<evidence type="ECO:0000313" key="3">
    <source>
        <dbReference type="Proteomes" id="UP000245708"/>
    </source>
</evidence>
<evidence type="ECO:0000256" key="1">
    <source>
        <dbReference type="RuleBase" id="RU003884"/>
    </source>
</evidence>
<organism evidence="2 3">
    <name type="scientific">Roseicyclus mahoneyensis</name>
    <dbReference type="NCBI Taxonomy" id="164332"/>
    <lineage>
        <taxon>Bacteria</taxon>
        <taxon>Pseudomonadati</taxon>
        <taxon>Pseudomonadota</taxon>
        <taxon>Alphaproteobacteria</taxon>
        <taxon>Rhodobacterales</taxon>
        <taxon>Roseobacteraceae</taxon>
        <taxon>Roseicyclus</taxon>
    </lineage>
</organism>
<protein>
    <submittedName>
        <fullName evidence="2">Outer membrane usher protein</fullName>
    </submittedName>
</protein>
<dbReference type="PANTHER" id="PTHR30451">
    <property type="entry name" value="OUTER MEMBRANE USHER PROTEIN"/>
    <property type="match status" value="1"/>
</dbReference>
<dbReference type="GO" id="GO:0009279">
    <property type="term" value="C:cell outer membrane"/>
    <property type="evidence" value="ECO:0007669"/>
    <property type="project" value="UniProtKB-SubCell"/>
</dbReference>
<dbReference type="AlphaFoldDB" id="A0A316G4K8"/>
<name>A0A316G4K8_9RHOB</name>
<gene>
    <name evidence="2" type="ORF">C7455_1157</name>
</gene>
<dbReference type="Gene3D" id="2.60.40.2610">
    <property type="entry name" value="Outer membrane usher protein FimD, plug domain"/>
    <property type="match status" value="1"/>
</dbReference>
<proteinExistence type="inferred from homology"/>
<reference evidence="2 3" key="1">
    <citation type="submission" date="2018-05" db="EMBL/GenBank/DDBJ databases">
        <title>Genomic Encyclopedia of Type Strains, Phase IV (KMG-IV): sequencing the most valuable type-strain genomes for metagenomic binning, comparative biology and taxonomic classification.</title>
        <authorList>
            <person name="Goeker M."/>
        </authorList>
    </citation>
    <scope>NUCLEOTIDE SEQUENCE [LARGE SCALE GENOMIC DNA]</scope>
    <source>
        <strain evidence="2 3">DSM 16097</strain>
    </source>
</reference>
<dbReference type="InterPro" id="IPR018030">
    <property type="entry name" value="Fimbrial_membr_usher_CS"/>
</dbReference>
<accession>A0A316G4K8</accession>
<evidence type="ECO:0000313" key="2">
    <source>
        <dbReference type="EMBL" id="PWK55874.1"/>
    </source>
</evidence>
<comment type="similarity">
    <text evidence="1">Belongs to the fimbrial export usher family.</text>
</comment>
<dbReference type="InterPro" id="IPR042186">
    <property type="entry name" value="FimD_plug_dom"/>
</dbReference>
<dbReference type="Proteomes" id="UP000245708">
    <property type="component" value="Unassembled WGS sequence"/>
</dbReference>
<dbReference type="EMBL" id="QGGW01000015">
    <property type="protein sequence ID" value="PWK55874.1"/>
    <property type="molecule type" value="Genomic_DNA"/>
</dbReference>
<keyword evidence="1" id="KW-0472">Membrane</keyword>
<comment type="caution">
    <text evidence="2">The sequence shown here is derived from an EMBL/GenBank/DDBJ whole genome shotgun (WGS) entry which is preliminary data.</text>
</comment>
<dbReference type="Pfam" id="PF00577">
    <property type="entry name" value="Usher"/>
    <property type="match status" value="1"/>
</dbReference>
<keyword evidence="1" id="KW-0813">Transport</keyword>
<keyword evidence="1" id="KW-1029">Fimbrium biogenesis</keyword>
<dbReference type="PANTHER" id="PTHR30451:SF5">
    <property type="entry name" value="SLR0019 PROTEIN"/>
    <property type="match status" value="1"/>
</dbReference>
<dbReference type="PROSITE" id="PS01151">
    <property type="entry name" value="FIMBRIAL_USHER"/>
    <property type="match status" value="1"/>
</dbReference>
<dbReference type="GO" id="GO:0009297">
    <property type="term" value="P:pilus assembly"/>
    <property type="evidence" value="ECO:0007669"/>
    <property type="project" value="InterPro"/>
</dbReference>
<keyword evidence="3" id="KW-1185">Reference proteome</keyword>
<dbReference type="InterPro" id="IPR000015">
    <property type="entry name" value="Fimb_usher"/>
</dbReference>
<keyword evidence="1" id="KW-0812">Transmembrane</keyword>
<dbReference type="GO" id="GO:0015473">
    <property type="term" value="F:fimbrial usher porin activity"/>
    <property type="evidence" value="ECO:0007669"/>
    <property type="project" value="InterPro"/>
</dbReference>